<organism evidence="1 2">
    <name type="scientific">Vairimorpha necatrix</name>
    <dbReference type="NCBI Taxonomy" id="6039"/>
    <lineage>
        <taxon>Eukaryota</taxon>
        <taxon>Fungi</taxon>
        <taxon>Fungi incertae sedis</taxon>
        <taxon>Microsporidia</taxon>
        <taxon>Nosematidae</taxon>
        <taxon>Vairimorpha</taxon>
    </lineage>
</organism>
<dbReference type="GeneID" id="90541331"/>
<proteinExistence type="predicted"/>
<dbReference type="AlphaFoldDB" id="A0AAX4JC29"/>
<accession>A0AAX4JC29</accession>
<dbReference type="Proteomes" id="UP001334084">
    <property type="component" value="Chromosome 5"/>
</dbReference>
<keyword evidence="2" id="KW-1185">Reference proteome</keyword>
<dbReference type="RefSeq" id="XP_065329661.1">
    <property type="nucleotide sequence ID" value="XM_065473589.1"/>
</dbReference>
<evidence type="ECO:0000313" key="2">
    <source>
        <dbReference type="Proteomes" id="UP001334084"/>
    </source>
</evidence>
<evidence type="ECO:0000313" key="1">
    <source>
        <dbReference type="EMBL" id="WUR03516.1"/>
    </source>
</evidence>
<dbReference type="EMBL" id="CP142730">
    <property type="protein sequence ID" value="WUR03516.1"/>
    <property type="molecule type" value="Genomic_DNA"/>
</dbReference>
<sequence>MGRRYDIFQTPKGINQKDLPKKMDIGVPFQINGETYVCEKVDQNNFRIYNNEEDRGSNKHYYVVRKL</sequence>
<name>A0AAX4JC29_9MICR</name>
<dbReference type="KEGG" id="vnx:VNE69_05107"/>
<protein>
    <submittedName>
        <fullName evidence="1">Uncharacterized protein</fullName>
    </submittedName>
</protein>
<gene>
    <name evidence="1" type="ORF">VNE69_05107</name>
</gene>
<reference evidence="1" key="1">
    <citation type="journal article" date="2024" name="BMC Genomics">
        <title>Functional annotation of a divergent genome using sequence and structure-based similarity.</title>
        <authorList>
            <person name="Svedberg D."/>
            <person name="Winiger R.R."/>
            <person name="Berg A."/>
            <person name="Sharma H."/>
            <person name="Tellgren-Roth C."/>
            <person name="Debrunner-Vossbrinck B.A."/>
            <person name="Vossbrinck C.R."/>
            <person name="Barandun J."/>
        </authorList>
    </citation>
    <scope>NUCLEOTIDE SEQUENCE</scope>
    <source>
        <strain evidence="1">Illinois isolate</strain>
    </source>
</reference>